<dbReference type="PROSITE" id="PS01125">
    <property type="entry name" value="ROK"/>
    <property type="match status" value="1"/>
</dbReference>
<dbReference type="PANTHER" id="PTHR18964">
    <property type="entry name" value="ROK (REPRESSOR, ORF, KINASE) FAMILY"/>
    <property type="match status" value="1"/>
</dbReference>
<dbReference type="OrthoDB" id="9810372at2"/>
<evidence type="ECO:0000313" key="3">
    <source>
        <dbReference type="EMBL" id="RKT78399.1"/>
    </source>
</evidence>
<comment type="similarity">
    <text evidence="1">Belongs to the ROK (NagC/XylR) family.</text>
</comment>
<keyword evidence="4" id="KW-1185">Reference proteome</keyword>
<organism evidence="3 4">
    <name type="scientific">Terracoccus luteus</name>
    <dbReference type="NCBI Taxonomy" id="53356"/>
    <lineage>
        <taxon>Bacteria</taxon>
        <taxon>Bacillati</taxon>
        <taxon>Actinomycetota</taxon>
        <taxon>Actinomycetes</taxon>
        <taxon>Micrococcales</taxon>
        <taxon>Intrasporangiaceae</taxon>
        <taxon>Terracoccus</taxon>
    </lineage>
</organism>
<name>A0A495XYC5_9MICO</name>
<dbReference type="GO" id="GO:0006355">
    <property type="term" value="P:regulation of DNA-templated transcription"/>
    <property type="evidence" value="ECO:0007669"/>
    <property type="project" value="InterPro"/>
</dbReference>
<dbReference type="Pfam" id="PF00480">
    <property type="entry name" value="ROK"/>
    <property type="match status" value="1"/>
</dbReference>
<dbReference type="Gene3D" id="3.30.420.40">
    <property type="match status" value="2"/>
</dbReference>
<proteinExistence type="inferred from homology"/>
<dbReference type="InterPro" id="IPR000600">
    <property type="entry name" value="ROK"/>
</dbReference>
<protein>
    <submittedName>
        <fullName evidence="3">Putative NBD/HSP70 family sugar kinase</fullName>
    </submittedName>
</protein>
<dbReference type="InterPro" id="IPR005471">
    <property type="entry name" value="Tscrpt_reg_IclR_N"/>
</dbReference>
<dbReference type="RefSeq" id="WP_121032599.1">
    <property type="nucleotide sequence ID" value="NZ_RBXT01000001.1"/>
</dbReference>
<dbReference type="AlphaFoldDB" id="A0A495XYC5"/>
<feature type="domain" description="HTH iclR-type" evidence="2">
    <location>
        <begin position="15"/>
        <end position="58"/>
    </location>
</feature>
<keyword evidence="3" id="KW-0808">Transferase</keyword>
<dbReference type="Proteomes" id="UP000278440">
    <property type="component" value="Unassembled WGS sequence"/>
</dbReference>
<dbReference type="GO" id="GO:0016301">
    <property type="term" value="F:kinase activity"/>
    <property type="evidence" value="ECO:0007669"/>
    <property type="project" value="UniProtKB-KW"/>
</dbReference>
<evidence type="ECO:0000259" key="2">
    <source>
        <dbReference type="Pfam" id="PF09339"/>
    </source>
</evidence>
<accession>A0A495XYC5</accession>
<dbReference type="Gene3D" id="1.10.10.10">
    <property type="entry name" value="Winged helix-like DNA-binding domain superfamily/Winged helix DNA-binding domain"/>
    <property type="match status" value="1"/>
</dbReference>
<reference evidence="3 4" key="1">
    <citation type="submission" date="2018-10" db="EMBL/GenBank/DDBJ databases">
        <title>Sequencing the genomes of 1000 actinobacteria strains.</title>
        <authorList>
            <person name="Klenk H.-P."/>
        </authorList>
    </citation>
    <scope>NUCLEOTIDE SEQUENCE [LARGE SCALE GENOMIC DNA]</scope>
    <source>
        <strain evidence="3 4">DSM 44267</strain>
    </source>
</reference>
<dbReference type="Pfam" id="PF09339">
    <property type="entry name" value="HTH_IclR"/>
    <property type="match status" value="1"/>
</dbReference>
<dbReference type="SUPFAM" id="SSF53067">
    <property type="entry name" value="Actin-like ATPase domain"/>
    <property type="match status" value="1"/>
</dbReference>
<dbReference type="InterPro" id="IPR049874">
    <property type="entry name" value="ROK_cs"/>
</dbReference>
<comment type="caution">
    <text evidence="3">The sequence shown here is derived from an EMBL/GenBank/DDBJ whole genome shotgun (WGS) entry which is preliminary data.</text>
</comment>
<dbReference type="SUPFAM" id="SSF46785">
    <property type="entry name" value="Winged helix' DNA-binding domain"/>
    <property type="match status" value="1"/>
</dbReference>
<keyword evidence="3" id="KW-0418">Kinase</keyword>
<dbReference type="InterPro" id="IPR036388">
    <property type="entry name" value="WH-like_DNA-bd_sf"/>
</dbReference>
<sequence>MTASAGPAVARDINTAAVLEVLQSDGPLSQAELVRRTGLARPTVAAIARTLLHHGVAEAAGPDPRSTTGRPGILIAFRPACAVAAVVRLLPHGIDARLVDAGGRTHGTVTVANPEVAATTLPLVAALLRDLADEQHLDRPTSVSLLLAGRLDPVTQCVVGSALDPGPVPLDDVEAALSAPVTVLNPTASAALGVARTGLHRDALVVFVDHGVGVGVVSGGRVLQGATGAVGEVGHSRVTDSDRRCECGRIGCLETVTAGWYIRSRAAELLGADAARVATAGATVAQLHDLHHPGVDALLDEAAERLGLATSWLVNTLNPASVLLGGTPFVAGAHRFRDVFAGAVRAHSLPSHTEGLLIDLADPTADLDGATAAALDRLTVLGGVPVRRPTGAAARVPQA</sequence>
<dbReference type="GO" id="GO:0003677">
    <property type="term" value="F:DNA binding"/>
    <property type="evidence" value="ECO:0007669"/>
    <property type="project" value="InterPro"/>
</dbReference>
<evidence type="ECO:0000313" key="4">
    <source>
        <dbReference type="Proteomes" id="UP000278440"/>
    </source>
</evidence>
<evidence type="ECO:0000256" key="1">
    <source>
        <dbReference type="ARBA" id="ARBA00006479"/>
    </source>
</evidence>
<dbReference type="InterPro" id="IPR043129">
    <property type="entry name" value="ATPase_NBD"/>
</dbReference>
<dbReference type="InterPro" id="IPR036390">
    <property type="entry name" value="WH_DNA-bd_sf"/>
</dbReference>
<dbReference type="EMBL" id="RBXT01000001">
    <property type="protein sequence ID" value="RKT78399.1"/>
    <property type="molecule type" value="Genomic_DNA"/>
</dbReference>
<dbReference type="PANTHER" id="PTHR18964:SF173">
    <property type="entry name" value="GLUCOKINASE"/>
    <property type="match status" value="1"/>
</dbReference>
<gene>
    <name evidence="3" type="ORF">DFJ68_1844</name>
</gene>